<dbReference type="Proteomes" id="UP000595823">
    <property type="component" value="Chromosome"/>
</dbReference>
<dbReference type="EMBL" id="CP054705">
    <property type="protein sequence ID" value="QQK78189.1"/>
    <property type="molecule type" value="Genomic_DNA"/>
</dbReference>
<evidence type="ECO:0000313" key="1">
    <source>
        <dbReference type="EMBL" id="QQK78189.1"/>
    </source>
</evidence>
<evidence type="ECO:0000313" key="2">
    <source>
        <dbReference type="EMBL" id="QQK78193.1"/>
    </source>
</evidence>
<keyword evidence="3" id="KW-1185">Reference proteome</keyword>
<dbReference type="RefSeq" id="WP_200128849.1">
    <property type="nucleotide sequence ID" value="NZ_CP054705.1"/>
</dbReference>
<sequence>MLRNLRAELARRSILVKDVAELLNVRAATVSDKINGYYDFTYDEAYLVKRTYFPDINIEYLFEKSTENARKEAVK</sequence>
<proteinExistence type="predicted"/>
<reference evidence="1 3" key="1">
    <citation type="submission" date="2020-06" db="EMBL/GenBank/DDBJ databases">
        <title>Genomic analysis of Salicibibacter sp. NKC5-3.</title>
        <authorList>
            <person name="Oh Y.J."/>
        </authorList>
    </citation>
    <scope>NUCLEOTIDE SEQUENCE [LARGE SCALE GENOMIC DNA]</scope>
    <source>
        <strain evidence="1 3">NKC5-3</strain>
    </source>
</reference>
<protein>
    <submittedName>
        <fullName evidence="1">XRE family transcriptional regulator</fullName>
    </submittedName>
</protein>
<dbReference type="AlphaFoldDB" id="A0A7T6Z797"/>
<dbReference type="KEGG" id="scia:HUG15_05205"/>
<gene>
    <name evidence="1" type="ORF">HUG15_05205</name>
    <name evidence="2" type="ORF">HUG15_05540</name>
</gene>
<name>A0A7T6Z797_9BACI</name>
<dbReference type="InterPro" id="IPR010982">
    <property type="entry name" value="Lambda_DNA-bd_dom_sf"/>
</dbReference>
<dbReference type="KEGG" id="scia:HUG15_05540"/>
<dbReference type="SUPFAM" id="SSF47413">
    <property type="entry name" value="lambda repressor-like DNA-binding domains"/>
    <property type="match status" value="1"/>
</dbReference>
<accession>A0A7T6Z797</accession>
<organism evidence="1 3">
    <name type="scientific">Salicibibacter cibarius</name>
    <dbReference type="NCBI Taxonomy" id="2743000"/>
    <lineage>
        <taxon>Bacteria</taxon>
        <taxon>Bacillati</taxon>
        <taxon>Bacillota</taxon>
        <taxon>Bacilli</taxon>
        <taxon>Bacillales</taxon>
        <taxon>Bacillaceae</taxon>
        <taxon>Salicibibacter</taxon>
    </lineage>
</organism>
<evidence type="ECO:0000313" key="3">
    <source>
        <dbReference type="Proteomes" id="UP000595823"/>
    </source>
</evidence>
<dbReference type="GO" id="GO:0003677">
    <property type="term" value="F:DNA binding"/>
    <property type="evidence" value="ECO:0007669"/>
    <property type="project" value="InterPro"/>
</dbReference>
<dbReference type="EMBL" id="CP054705">
    <property type="protein sequence ID" value="QQK78193.1"/>
    <property type="molecule type" value="Genomic_DNA"/>
</dbReference>